<evidence type="ECO:0000256" key="7">
    <source>
        <dbReference type="ARBA" id="ARBA00022927"/>
    </source>
</evidence>
<dbReference type="KEGG" id="pfus:ADJ77_05430"/>
<dbReference type="GO" id="GO:0098797">
    <property type="term" value="C:plasma membrane protein complex"/>
    <property type="evidence" value="ECO:0007669"/>
    <property type="project" value="TreeGrafter"/>
</dbReference>
<evidence type="ECO:0000313" key="15">
    <source>
        <dbReference type="Proteomes" id="UP000682005"/>
    </source>
</evidence>
<keyword evidence="3" id="KW-0813">Transport</keyword>
<keyword evidence="5" id="KW-0997">Cell inner membrane</keyword>
<evidence type="ECO:0000256" key="2">
    <source>
        <dbReference type="ARBA" id="ARBA00006555"/>
    </source>
</evidence>
<evidence type="ECO:0000256" key="8">
    <source>
        <dbReference type="ARBA" id="ARBA00022989"/>
    </source>
</evidence>
<dbReference type="InterPro" id="IPR037682">
    <property type="entry name" value="TonB_C"/>
</dbReference>
<dbReference type="NCBIfam" id="TIGR01352">
    <property type="entry name" value="tonB_Cterm"/>
    <property type="match status" value="1"/>
</dbReference>
<dbReference type="RefSeq" id="WP_050696110.1">
    <property type="nucleotide sequence ID" value="NZ_CP012074.1"/>
</dbReference>
<reference evidence="12 14" key="1">
    <citation type="submission" date="2015-07" db="EMBL/GenBank/DDBJ databases">
        <authorList>
            <person name="Noorani M."/>
        </authorList>
    </citation>
    <scope>NUCLEOTIDE SEQUENCE [LARGE SCALE GENOMIC DNA]</scope>
    <source>
        <strain evidence="12 14">W1435</strain>
    </source>
</reference>
<feature type="signal peptide" evidence="10">
    <location>
        <begin position="1"/>
        <end position="21"/>
    </location>
</feature>
<keyword evidence="15" id="KW-1185">Reference proteome</keyword>
<dbReference type="Gene3D" id="3.30.1150.10">
    <property type="match status" value="1"/>
</dbReference>
<dbReference type="Pfam" id="PF03544">
    <property type="entry name" value="TonB_C"/>
    <property type="match status" value="1"/>
</dbReference>
<evidence type="ECO:0000313" key="14">
    <source>
        <dbReference type="Proteomes" id="UP000060345"/>
    </source>
</evidence>
<dbReference type="STRING" id="1236517.ADJ77_05430"/>
<evidence type="ECO:0000313" key="12">
    <source>
        <dbReference type="EMBL" id="AKU69248.1"/>
    </source>
</evidence>
<dbReference type="Proteomes" id="UP000682005">
    <property type="component" value="Chromosome 1"/>
</dbReference>
<sequence>MVKRILSAMSLSIFMAVLVNAEQKDIPMKSDKKEVRKDSVDTIKVVNETPVKIICCIPPMPSFPGNIQQFLSDNLVWPAGRKNKKVEGKVIVKFYIERDGTCSQFKILRSLNPAFDAEALRVLKLMPKWNVDSMAEGGTWFVLPVRFKKQKSQL</sequence>
<accession>A0A0K1NK35</accession>
<feature type="chain" id="PRO_5044544540" evidence="10">
    <location>
        <begin position="22"/>
        <end position="154"/>
    </location>
</feature>
<keyword evidence="10" id="KW-0732">Signal</keyword>
<gene>
    <name evidence="12" type="ORF">ADJ77_05430</name>
    <name evidence="13" type="ORF">J5A51_12515</name>
</gene>
<dbReference type="GO" id="GO:0031992">
    <property type="term" value="F:energy transducer activity"/>
    <property type="evidence" value="ECO:0007669"/>
    <property type="project" value="TreeGrafter"/>
</dbReference>
<evidence type="ECO:0000256" key="5">
    <source>
        <dbReference type="ARBA" id="ARBA00022519"/>
    </source>
</evidence>
<reference evidence="13 15" key="2">
    <citation type="submission" date="2021-03" db="EMBL/GenBank/DDBJ databases">
        <title>Human Oral Microbial Genomes.</title>
        <authorList>
            <person name="Johnston C.D."/>
            <person name="Chen T."/>
            <person name="Dewhirst F.E."/>
        </authorList>
    </citation>
    <scope>NUCLEOTIDE SEQUENCE [LARGE SCALE GENOMIC DNA]</scope>
    <source>
        <strain evidence="13 15">W1435</strain>
    </source>
</reference>
<evidence type="ECO:0000259" key="11">
    <source>
        <dbReference type="PROSITE" id="PS52015"/>
    </source>
</evidence>
<evidence type="ECO:0000256" key="1">
    <source>
        <dbReference type="ARBA" id="ARBA00004383"/>
    </source>
</evidence>
<comment type="similarity">
    <text evidence="2">Belongs to the TonB family.</text>
</comment>
<evidence type="ECO:0000256" key="4">
    <source>
        <dbReference type="ARBA" id="ARBA00022475"/>
    </source>
</evidence>
<keyword evidence="9" id="KW-0472">Membrane</keyword>
<dbReference type="InterPro" id="IPR006260">
    <property type="entry name" value="TonB/TolA_C"/>
</dbReference>
<keyword evidence="4" id="KW-1003">Cell membrane</keyword>
<dbReference type="PANTHER" id="PTHR33446:SF2">
    <property type="entry name" value="PROTEIN TONB"/>
    <property type="match status" value="1"/>
</dbReference>
<dbReference type="eggNOG" id="COG0810">
    <property type="taxonomic scope" value="Bacteria"/>
</dbReference>
<dbReference type="PANTHER" id="PTHR33446">
    <property type="entry name" value="PROTEIN TONB-RELATED"/>
    <property type="match status" value="1"/>
</dbReference>
<dbReference type="InterPro" id="IPR051045">
    <property type="entry name" value="TonB-dependent_transducer"/>
</dbReference>
<evidence type="ECO:0000256" key="3">
    <source>
        <dbReference type="ARBA" id="ARBA00022448"/>
    </source>
</evidence>
<dbReference type="GO" id="GO:0015031">
    <property type="term" value="P:protein transport"/>
    <property type="evidence" value="ECO:0007669"/>
    <property type="project" value="UniProtKB-KW"/>
</dbReference>
<evidence type="ECO:0000256" key="9">
    <source>
        <dbReference type="ARBA" id="ARBA00023136"/>
    </source>
</evidence>
<dbReference type="AlphaFoldDB" id="A0A0K1NK35"/>
<evidence type="ECO:0000313" key="13">
    <source>
        <dbReference type="EMBL" id="QUB86878.1"/>
    </source>
</evidence>
<dbReference type="GO" id="GO:0055085">
    <property type="term" value="P:transmembrane transport"/>
    <property type="evidence" value="ECO:0007669"/>
    <property type="project" value="InterPro"/>
</dbReference>
<name>A0A0K1NK35_9BACT</name>
<keyword evidence="6" id="KW-0812">Transmembrane</keyword>
<proteinExistence type="inferred from homology"/>
<dbReference type="EMBL" id="CP012074">
    <property type="protein sequence ID" value="AKU69248.1"/>
    <property type="molecule type" value="Genomic_DNA"/>
</dbReference>
<dbReference type="Proteomes" id="UP000060345">
    <property type="component" value="Chromosome 1"/>
</dbReference>
<feature type="domain" description="TonB C-terminal" evidence="11">
    <location>
        <begin position="62"/>
        <end position="154"/>
    </location>
</feature>
<keyword evidence="8" id="KW-1133">Transmembrane helix</keyword>
<evidence type="ECO:0000256" key="6">
    <source>
        <dbReference type="ARBA" id="ARBA00022692"/>
    </source>
</evidence>
<dbReference type="SUPFAM" id="SSF74653">
    <property type="entry name" value="TolA/TonB C-terminal domain"/>
    <property type="match status" value="1"/>
</dbReference>
<protein>
    <submittedName>
        <fullName evidence="12">Energy transducer TonB</fullName>
    </submittedName>
</protein>
<dbReference type="EMBL" id="CP072370">
    <property type="protein sequence ID" value="QUB86878.1"/>
    <property type="molecule type" value="Genomic_DNA"/>
</dbReference>
<comment type="subcellular location">
    <subcellularLocation>
        <location evidence="1">Cell inner membrane</location>
        <topology evidence="1">Single-pass membrane protein</topology>
        <orientation evidence="1">Periplasmic side</orientation>
    </subcellularLocation>
</comment>
<organism evidence="12 14">
    <name type="scientific">Prevotella fusca JCM 17724</name>
    <dbReference type="NCBI Taxonomy" id="1236517"/>
    <lineage>
        <taxon>Bacteria</taxon>
        <taxon>Pseudomonadati</taxon>
        <taxon>Bacteroidota</taxon>
        <taxon>Bacteroidia</taxon>
        <taxon>Bacteroidales</taxon>
        <taxon>Prevotellaceae</taxon>
        <taxon>Prevotella</taxon>
    </lineage>
</organism>
<dbReference type="PROSITE" id="PS52015">
    <property type="entry name" value="TONB_CTD"/>
    <property type="match status" value="1"/>
</dbReference>
<evidence type="ECO:0000256" key="10">
    <source>
        <dbReference type="SAM" id="SignalP"/>
    </source>
</evidence>
<keyword evidence="7" id="KW-0653">Protein transport</keyword>